<keyword evidence="1" id="KW-1133">Transmembrane helix</keyword>
<evidence type="ECO:0000256" key="1">
    <source>
        <dbReference type="SAM" id="Phobius"/>
    </source>
</evidence>
<protein>
    <submittedName>
        <fullName evidence="3">Uncharacterized protein</fullName>
    </submittedName>
</protein>
<evidence type="ECO:0000313" key="2">
    <source>
        <dbReference type="Proteomes" id="UP000095283"/>
    </source>
</evidence>
<proteinExistence type="predicted"/>
<evidence type="ECO:0000313" key="3">
    <source>
        <dbReference type="WBParaSite" id="Hba_02039"/>
    </source>
</evidence>
<dbReference type="Proteomes" id="UP000095283">
    <property type="component" value="Unplaced"/>
</dbReference>
<accession>A0A1I7WBJ2</accession>
<keyword evidence="2" id="KW-1185">Reference proteome</keyword>
<reference evidence="3" key="1">
    <citation type="submission" date="2016-11" db="UniProtKB">
        <authorList>
            <consortium name="WormBaseParasite"/>
        </authorList>
    </citation>
    <scope>IDENTIFICATION</scope>
</reference>
<keyword evidence="1" id="KW-0812">Transmembrane</keyword>
<keyword evidence="1" id="KW-0472">Membrane</keyword>
<organism evidence="2 3">
    <name type="scientific">Heterorhabditis bacteriophora</name>
    <name type="common">Entomopathogenic nematode worm</name>
    <dbReference type="NCBI Taxonomy" id="37862"/>
    <lineage>
        <taxon>Eukaryota</taxon>
        <taxon>Metazoa</taxon>
        <taxon>Ecdysozoa</taxon>
        <taxon>Nematoda</taxon>
        <taxon>Chromadorea</taxon>
        <taxon>Rhabditida</taxon>
        <taxon>Rhabditina</taxon>
        <taxon>Rhabditomorpha</taxon>
        <taxon>Strongyloidea</taxon>
        <taxon>Heterorhabditidae</taxon>
        <taxon>Heterorhabditis</taxon>
    </lineage>
</organism>
<sequence>MFVSAGTDWSNLAAGLAASARVAGRLSCSLGNQILFLCSLSLILMDILVFLGALVFYSFL</sequence>
<name>A0A1I7WBJ2_HETBA</name>
<dbReference type="WBParaSite" id="Hba_02039">
    <property type="protein sequence ID" value="Hba_02039"/>
    <property type="gene ID" value="Hba_02039"/>
</dbReference>
<dbReference type="AlphaFoldDB" id="A0A1I7WBJ2"/>
<feature type="transmembrane region" description="Helical" evidence="1">
    <location>
        <begin position="34"/>
        <end position="59"/>
    </location>
</feature>